<evidence type="ECO:0000256" key="11">
    <source>
        <dbReference type="ARBA" id="ARBA00029766"/>
    </source>
</evidence>
<dbReference type="PANTHER" id="PTHR43071">
    <property type="entry name" value="2-AMINO-4-HYDROXY-6-HYDROXYMETHYLDIHYDROPTERIDINE PYROPHOSPHOKINASE"/>
    <property type="match status" value="1"/>
</dbReference>
<dbReference type="Pfam" id="PF01288">
    <property type="entry name" value="HPPK"/>
    <property type="match status" value="1"/>
</dbReference>
<dbReference type="NCBIfam" id="TIGR01498">
    <property type="entry name" value="folK"/>
    <property type="match status" value="1"/>
</dbReference>
<dbReference type="InterPro" id="IPR035907">
    <property type="entry name" value="Hppk_sf"/>
</dbReference>
<feature type="domain" description="7,8-dihydro-6-hydroxymethylpterin-pyrophosphokinase" evidence="13">
    <location>
        <begin position="90"/>
        <end position="101"/>
    </location>
</feature>
<reference evidence="14" key="1">
    <citation type="journal article" date="2020" name="mSystems">
        <title>Genome- and Community-Level Interaction Insights into Carbon Utilization and Element Cycling Functions of Hydrothermarchaeota in Hydrothermal Sediment.</title>
        <authorList>
            <person name="Zhou Z."/>
            <person name="Liu Y."/>
            <person name="Xu W."/>
            <person name="Pan J."/>
            <person name="Luo Z.H."/>
            <person name="Li M."/>
        </authorList>
    </citation>
    <scope>NUCLEOTIDE SEQUENCE [LARGE SCALE GENOMIC DNA]</scope>
    <source>
        <strain evidence="14">SpSt-1135</strain>
    </source>
</reference>
<dbReference type="InterPro" id="IPR000550">
    <property type="entry name" value="Hppk"/>
</dbReference>
<dbReference type="PANTHER" id="PTHR43071:SF1">
    <property type="entry name" value="2-AMINO-4-HYDROXY-6-HYDROXYMETHYLDIHYDROPTERIDINE PYROPHOSPHOKINASE"/>
    <property type="match status" value="1"/>
</dbReference>
<dbReference type="CDD" id="cd00483">
    <property type="entry name" value="HPPK"/>
    <property type="match status" value="1"/>
</dbReference>
<evidence type="ECO:0000256" key="6">
    <source>
        <dbReference type="ARBA" id="ARBA00022741"/>
    </source>
</evidence>
<dbReference type="UniPathway" id="UPA00077">
    <property type="reaction ID" value="UER00155"/>
</dbReference>
<evidence type="ECO:0000313" key="14">
    <source>
        <dbReference type="EMBL" id="HHS49342.1"/>
    </source>
</evidence>
<dbReference type="GO" id="GO:0046654">
    <property type="term" value="P:tetrahydrofolate biosynthetic process"/>
    <property type="evidence" value="ECO:0007669"/>
    <property type="project" value="UniProtKB-UniPathway"/>
</dbReference>
<evidence type="ECO:0000256" key="7">
    <source>
        <dbReference type="ARBA" id="ARBA00022777"/>
    </source>
</evidence>
<dbReference type="SUPFAM" id="SSF55083">
    <property type="entry name" value="6-hydroxymethyl-7,8-dihydropterin pyrophosphokinase, HPPK"/>
    <property type="match status" value="1"/>
</dbReference>
<evidence type="ECO:0000256" key="3">
    <source>
        <dbReference type="ARBA" id="ARBA00013253"/>
    </source>
</evidence>
<dbReference type="GO" id="GO:0016301">
    <property type="term" value="F:kinase activity"/>
    <property type="evidence" value="ECO:0007669"/>
    <property type="project" value="UniProtKB-KW"/>
</dbReference>
<dbReference type="EMBL" id="DRZX01000275">
    <property type="protein sequence ID" value="HHS49342.1"/>
    <property type="molecule type" value="Genomic_DNA"/>
</dbReference>
<keyword evidence="6" id="KW-0547">Nucleotide-binding</keyword>
<comment type="caution">
    <text evidence="14">The sequence shown here is derived from an EMBL/GenBank/DDBJ whole genome shotgun (WGS) entry which is preliminary data.</text>
</comment>
<evidence type="ECO:0000256" key="10">
    <source>
        <dbReference type="ARBA" id="ARBA00029409"/>
    </source>
</evidence>
<evidence type="ECO:0000256" key="9">
    <source>
        <dbReference type="ARBA" id="ARBA00022909"/>
    </source>
</evidence>
<evidence type="ECO:0000256" key="2">
    <source>
        <dbReference type="ARBA" id="ARBA00005810"/>
    </source>
</evidence>
<evidence type="ECO:0000256" key="12">
    <source>
        <dbReference type="ARBA" id="ARBA00033413"/>
    </source>
</evidence>
<evidence type="ECO:0000256" key="1">
    <source>
        <dbReference type="ARBA" id="ARBA00005051"/>
    </source>
</evidence>
<dbReference type="Gene3D" id="3.30.70.560">
    <property type="entry name" value="7,8-Dihydro-6-hydroxymethylpterin-pyrophosphokinase HPPK"/>
    <property type="match status" value="1"/>
</dbReference>
<evidence type="ECO:0000256" key="8">
    <source>
        <dbReference type="ARBA" id="ARBA00022840"/>
    </source>
</evidence>
<sequence length="161" mass="18953">MKYDNVFLGLGSNISDRKKNIETALEFIKQNNKIKIVKSSSIYESSPWGYKNQENFYNQIIQIETNLEPYELLVFVKSIEKTMGRQTDIKWGPRNIDIDILIFSDIMIKGDFLNIPHRYLLNRCFWLVGLDELDDKLSIFGKSVRVLLEREQDRDLIKIVC</sequence>
<evidence type="ECO:0000259" key="13">
    <source>
        <dbReference type="PROSITE" id="PS00794"/>
    </source>
</evidence>
<dbReference type="GO" id="GO:0005524">
    <property type="term" value="F:ATP binding"/>
    <property type="evidence" value="ECO:0007669"/>
    <property type="project" value="UniProtKB-KW"/>
</dbReference>
<protein>
    <recommendedName>
        <fullName evidence="4">2-amino-4-hydroxy-6-hydroxymethyldihydropteridine pyrophosphokinase</fullName>
        <ecNumber evidence="3">2.7.6.3</ecNumber>
    </recommendedName>
    <alternativeName>
        <fullName evidence="11">6-hydroxymethyl-7,8-dihydropterin pyrophosphokinase</fullName>
    </alternativeName>
    <alternativeName>
        <fullName evidence="12">7,8-dihydro-6-hydroxymethylpterin-pyrophosphokinase</fullName>
    </alternativeName>
</protein>
<accession>A0A7C6A858</accession>
<evidence type="ECO:0000256" key="4">
    <source>
        <dbReference type="ARBA" id="ARBA00016218"/>
    </source>
</evidence>
<keyword evidence="9" id="KW-0289">Folate biosynthesis</keyword>
<keyword evidence="5 14" id="KW-0808">Transferase</keyword>
<gene>
    <name evidence="14" type="primary">folK</name>
    <name evidence="14" type="ORF">ENM99_05845</name>
</gene>
<dbReference type="AlphaFoldDB" id="A0A7C6A858"/>
<name>A0A7C6A858_DESAE</name>
<keyword evidence="7" id="KW-0418">Kinase</keyword>
<keyword evidence="8" id="KW-0067">ATP-binding</keyword>
<organism evidence="14">
    <name type="scientific">Desulfurella acetivorans</name>
    <dbReference type="NCBI Taxonomy" id="33002"/>
    <lineage>
        <taxon>Bacteria</taxon>
        <taxon>Pseudomonadati</taxon>
        <taxon>Campylobacterota</taxon>
        <taxon>Desulfurellia</taxon>
        <taxon>Desulfurellales</taxon>
        <taxon>Desulfurellaceae</taxon>
        <taxon>Desulfurella</taxon>
    </lineage>
</organism>
<dbReference type="EC" id="2.7.6.3" evidence="3"/>
<comment type="pathway">
    <text evidence="1">Cofactor biosynthesis; tetrahydrofolate biosynthesis; 2-amino-4-hydroxy-6-hydroxymethyl-7,8-dihydropteridine diphosphate from 7,8-dihydroneopterin triphosphate: step 4/4.</text>
</comment>
<dbReference type="Proteomes" id="UP000886400">
    <property type="component" value="Unassembled WGS sequence"/>
</dbReference>
<dbReference type="PROSITE" id="PS00794">
    <property type="entry name" value="HPPK"/>
    <property type="match status" value="1"/>
</dbReference>
<proteinExistence type="inferred from homology"/>
<dbReference type="GO" id="GO:0003848">
    <property type="term" value="F:2-amino-4-hydroxy-6-hydroxymethyldihydropteridine diphosphokinase activity"/>
    <property type="evidence" value="ECO:0007669"/>
    <property type="project" value="UniProtKB-EC"/>
</dbReference>
<dbReference type="GO" id="GO:0046656">
    <property type="term" value="P:folic acid biosynthetic process"/>
    <property type="evidence" value="ECO:0007669"/>
    <property type="project" value="UniProtKB-KW"/>
</dbReference>
<comment type="function">
    <text evidence="10">Catalyzes the transfer of pyrophosphate from adenosine triphosphate (ATP) to 6-hydroxymethyl-7,8-dihydropterin, an enzymatic step in folate biosynthesis pathway.</text>
</comment>
<evidence type="ECO:0000256" key="5">
    <source>
        <dbReference type="ARBA" id="ARBA00022679"/>
    </source>
</evidence>
<comment type="similarity">
    <text evidence="2">Belongs to the HPPK family.</text>
</comment>